<dbReference type="InterPro" id="IPR021136">
    <property type="entry name" value="Flagellar_hook_control-like_C"/>
</dbReference>
<gene>
    <name evidence="6" type="ORF">QLQ15_00620</name>
</gene>
<keyword evidence="7" id="KW-1185">Reference proteome</keyword>
<dbReference type="EMBL" id="JASGBI010000001">
    <property type="protein sequence ID" value="MDI9237414.1"/>
    <property type="molecule type" value="Genomic_DNA"/>
</dbReference>
<comment type="function">
    <text evidence="1">Controls the length of the flagellar hook.</text>
</comment>
<dbReference type="PRINTS" id="PR01007">
    <property type="entry name" value="FLGHOOKFLIK"/>
</dbReference>
<keyword evidence="6" id="KW-0966">Cell projection</keyword>
<dbReference type="PANTHER" id="PTHR37533">
    <property type="entry name" value="FLAGELLAR HOOK-LENGTH CONTROL PROTEIN"/>
    <property type="match status" value="1"/>
</dbReference>
<name>A0ABT6XB91_9GAMM</name>
<keyword evidence="6" id="KW-0969">Cilium</keyword>
<accession>A0ABT6XB91</accession>
<dbReference type="InterPro" id="IPR001635">
    <property type="entry name" value="Flag_hook_Flik"/>
</dbReference>
<reference evidence="6 7" key="1">
    <citation type="submission" date="2023-05" db="EMBL/GenBank/DDBJ databases">
        <title>Lysobacter sp. strain LF1 Genome sequencing and assembly.</title>
        <authorList>
            <person name="Jung Y."/>
        </authorList>
    </citation>
    <scope>NUCLEOTIDE SEQUENCE [LARGE SCALE GENOMIC DNA]</scope>
    <source>
        <strain evidence="6 7">LF1</strain>
    </source>
</reference>
<comment type="similarity">
    <text evidence="2">Belongs to the FliK family.</text>
</comment>
<evidence type="ECO:0000256" key="3">
    <source>
        <dbReference type="ARBA" id="ARBA00022795"/>
    </source>
</evidence>
<evidence type="ECO:0000313" key="7">
    <source>
        <dbReference type="Proteomes" id="UP001321580"/>
    </source>
</evidence>
<sequence>MHSFNALLPGLGASTGANGAASAQNGANARDTGEHRDGFDRMLQSHARGSADTASRTPATPARTQDADTSGSTSSRKTRNDGQARTSSRDSDTKARESDERTCKADDGASDSTARADAQPTGDSAAADDAPAAQDTATTTDATPATLPEQLLALLNGLAVMPTAPAETTQAVAPTLPESFVAPQGAASTRTPTPSMPAMALPVVPAQTGAPAPAEAAPEAFALAMGAMAAGSADAVAEPTTDTGSPADITPVALTATHAPSAAGNLTAKAVVPVAPQTPLALDADFEDGVGSRIAWMADQKVGHAEIRVSPDHLGTIDVRLQIDGTRVNAEFHSAQADVRHALESSLPRLRDMLGQQGLQLGHTDVGQRQAGQQPGSSNGQSAAANASDRSDPATGAGWTPGPAVRASRGLLDEYA</sequence>
<feature type="compositionally biased region" description="Low complexity" evidence="4">
    <location>
        <begin position="50"/>
        <end position="64"/>
    </location>
</feature>
<organism evidence="6 7">
    <name type="scientific">Lysobacter stagni</name>
    <dbReference type="NCBI Taxonomy" id="3045172"/>
    <lineage>
        <taxon>Bacteria</taxon>
        <taxon>Pseudomonadati</taxon>
        <taxon>Pseudomonadota</taxon>
        <taxon>Gammaproteobacteria</taxon>
        <taxon>Lysobacterales</taxon>
        <taxon>Lysobacteraceae</taxon>
        <taxon>Lysobacter</taxon>
    </lineage>
</organism>
<feature type="region of interest" description="Disordered" evidence="4">
    <location>
        <begin position="367"/>
        <end position="416"/>
    </location>
</feature>
<dbReference type="InterPro" id="IPR052563">
    <property type="entry name" value="FliK"/>
</dbReference>
<feature type="region of interest" description="Disordered" evidence="4">
    <location>
        <begin position="1"/>
        <end position="144"/>
    </location>
</feature>
<dbReference type="Gene3D" id="3.30.750.140">
    <property type="match status" value="1"/>
</dbReference>
<protein>
    <submittedName>
        <fullName evidence="6">Flagellar hook-length control protein FliK</fullName>
    </submittedName>
</protein>
<feature type="compositionally biased region" description="Polar residues" evidence="4">
    <location>
        <begin position="67"/>
        <end position="77"/>
    </location>
</feature>
<feature type="compositionally biased region" description="Low complexity" evidence="4">
    <location>
        <begin position="10"/>
        <end position="29"/>
    </location>
</feature>
<feature type="compositionally biased region" description="Basic and acidic residues" evidence="4">
    <location>
        <begin position="31"/>
        <end position="40"/>
    </location>
</feature>
<dbReference type="Pfam" id="PF02120">
    <property type="entry name" value="Flg_hook"/>
    <property type="match status" value="1"/>
</dbReference>
<dbReference type="CDD" id="cd17470">
    <property type="entry name" value="T3SS_Flik_C"/>
    <property type="match status" value="1"/>
</dbReference>
<feature type="domain" description="Flagellar hook-length control protein-like C-terminal" evidence="5">
    <location>
        <begin position="292"/>
        <end position="374"/>
    </location>
</feature>
<evidence type="ECO:0000313" key="6">
    <source>
        <dbReference type="EMBL" id="MDI9237414.1"/>
    </source>
</evidence>
<dbReference type="Proteomes" id="UP001321580">
    <property type="component" value="Unassembled WGS sequence"/>
</dbReference>
<evidence type="ECO:0000256" key="4">
    <source>
        <dbReference type="SAM" id="MobiDB-lite"/>
    </source>
</evidence>
<feature type="compositionally biased region" description="Low complexity" evidence="4">
    <location>
        <begin position="370"/>
        <end position="388"/>
    </location>
</feature>
<comment type="caution">
    <text evidence="6">The sequence shown here is derived from an EMBL/GenBank/DDBJ whole genome shotgun (WGS) entry which is preliminary data.</text>
</comment>
<dbReference type="PANTHER" id="PTHR37533:SF2">
    <property type="entry name" value="FLAGELLAR HOOK-LENGTH CONTROL PROTEIN"/>
    <property type="match status" value="1"/>
</dbReference>
<dbReference type="InterPro" id="IPR038610">
    <property type="entry name" value="FliK-like_C_sf"/>
</dbReference>
<dbReference type="RefSeq" id="WP_283210937.1">
    <property type="nucleotide sequence ID" value="NZ_JASGBI010000001.1"/>
</dbReference>
<keyword evidence="3" id="KW-1005">Bacterial flagellum biogenesis</keyword>
<proteinExistence type="inferred from homology"/>
<keyword evidence="6" id="KW-0282">Flagellum</keyword>
<feature type="compositionally biased region" description="Low complexity" evidence="4">
    <location>
        <begin position="125"/>
        <end position="144"/>
    </location>
</feature>
<evidence type="ECO:0000259" key="5">
    <source>
        <dbReference type="Pfam" id="PF02120"/>
    </source>
</evidence>
<evidence type="ECO:0000256" key="2">
    <source>
        <dbReference type="ARBA" id="ARBA00009149"/>
    </source>
</evidence>
<evidence type="ECO:0000256" key="1">
    <source>
        <dbReference type="ARBA" id="ARBA00003944"/>
    </source>
</evidence>
<feature type="compositionally biased region" description="Basic and acidic residues" evidence="4">
    <location>
        <begin position="78"/>
        <end position="107"/>
    </location>
</feature>